<reference evidence="3 4" key="1">
    <citation type="journal article" date="2016" name="Proc. Natl. Acad. Sci. U.S.A.">
        <title>Comparative genomics of biotechnologically important yeasts.</title>
        <authorList>
            <person name="Riley R."/>
            <person name="Haridas S."/>
            <person name="Wolfe K.H."/>
            <person name="Lopes M.R."/>
            <person name="Hittinger C.T."/>
            <person name="Goeker M."/>
            <person name="Salamov A.A."/>
            <person name="Wisecaver J.H."/>
            <person name="Long T.M."/>
            <person name="Calvey C.H."/>
            <person name="Aerts A.L."/>
            <person name="Barry K.W."/>
            <person name="Choi C."/>
            <person name="Clum A."/>
            <person name="Coughlan A.Y."/>
            <person name="Deshpande S."/>
            <person name="Douglass A.P."/>
            <person name="Hanson S.J."/>
            <person name="Klenk H.-P."/>
            <person name="LaButti K.M."/>
            <person name="Lapidus A."/>
            <person name="Lindquist E.A."/>
            <person name="Lipzen A.M."/>
            <person name="Meier-Kolthoff J.P."/>
            <person name="Ohm R.A."/>
            <person name="Otillar R.P."/>
            <person name="Pangilinan J.L."/>
            <person name="Peng Y."/>
            <person name="Rokas A."/>
            <person name="Rosa C.A."/>
            <person name="Scheuner C."/>
            <person name="Sibirny A.A."/>
            <person name="Slot J.C."/>
            <person name="Stielow J.B."/>
            <person name="Sun H."/>
            <person name="Kurtzman C.P."/>
            <person name="Blackwell M."/>
            <person name="Grigoriev I.V."/>
            <person name="Jeffries T.W."/>
        </authorList>
    </citation>
    <scope>NUCLEOTIDE SEQUENCE [LARGE SCALE GENOMIC DNA]</scope>
    <source>
        <strain evidence="4">ATCC 58044 / CBS 1984 / NCYC 433 / NRRL Y-366-8</strain>
    </source>
</reference>
<dbReference type="GO" id="GO:0016226">
    <property type="term" value="P:iron-sulfur cluster assembly"/>
    <property type="evidence" value="ECO:0007669"/>
    <property type="project" value="InterPro"/>
</dbReference>
<dbReference type="Proteomes" id="UP000094112">
    <property type="component" value="Unassembled WGS sequence"/>
</dbReference>
<evidence type="ECO:0000313" key="3">
    <source>
        <dbReference type="EMBL" id="ODQ62589.1"/>
    </source>
</evidence>
<dbReference type="OrthoDB" id="565552at2759"/>
<protein>
    <recommendedName>
        <fullName evidence="2">Scaffold protein Nfu/NifU N-terminal domain-containing protein</fullName>
    </recommendedName>
</protein>
<dbReference type="RefSeq" id="XP_019041796.1">
    <property type="nucleotide sequence ID" value="XM_019181028.1"/>
</dbReference>
<name>A0A1E3PAZ5_WICAA</name>
<dbReference type="PIRSF" id="PIRSF036773">
    <property type="entry name" value="HIRIP5"/>
    <property type="match status" value="1"/>
</dbReference>
<dbReference type="PANTHER" id="PTHR11178">
    <property type="entry name" value="IRON-SULFUR CLUSTER SCAFFOLD PROTEIN NFU-RELATED"/>
    <property type="match status" value="1"/>
</dbReference>
<dbReference type="SUPFAM" id="SSF110836">
    <property type="entry name" value="Hypothetical protein SAV1430"/>
    <property type="match status" value="1"/>
</dbReference>
<dbReference type="AlphaFoldDB" id="A0A1E3PAZ5"/>
<evidence type="ECO:0000256" key="1">
    <source>
        <dbReference type="ARBA" id="ARBA00006420"/>
    </source>
</evidence>
<dbReference type="PANTHER" id="PTHR11178:SF1">
    <property type="entry name" value="NFU1 IRON-SULFUR CLUSTER SCAFFOLD HOMOLOG, MITOCHONDRIAL"/>
    <property type="match status" value="1"/>
</dbReference>
<feature type="non-terminal residue" evidence="3">
    <location>
        <position position="1"/>
    </location>
</feature>
<dbReference type="STRING" id="683960.A0A1E3PAZ5"/>
<dbReference type="FunFam" id="3.30.300.130:FF:000001">
    <property type="entry name" value="NFU1 iron-sulfur cluster scaffold"/>
    <property type="match status" value="1"/>
</dbReference>
<accession>A0A1E3PAZ5</accession>
<dbReference type="InterPro" id="IPR036498">
    <property type="entry name" value="Nfu/NifU_N_sf"/>
</dbReference>
<organism evidence="3 4">
    <name type="scientific">Wickerhamomyces anomalus (strain ATCC 58044 / CBS 1984 / NCYC 433 / NRRL Y-366-8)</name>
    <name type="common">Yeast</name>
    <name type="synonym">Hansenula anomala</name>
    <dbReference type="NCBI Taxonomy" id="683960"/>
    <lineage>
        <taxon>Eukaryota</taxon>
        <taxon>Fungi</taxon>
        <taxon>Dikarya</taxon>
        <taxon>Ascomycota</taxon>
        <taxon>Saccharomycotina</taxon>
        <taxon>Saccharomycetes</taxon>
        <taxon>Phaffomycetales</taxon>
        <taxon>Wickerhamomycetaceae</taxon>
        <taxon>Wickerhamomyces</taxon>
    </lineage>
</organism>
<dbReference type="GO" id="GO:0005739">
    <property type="term" value="C:mitochondrion"/>
    <property type="evidence" value="ECO:0007669"/>
    <property type="project" value="TreeGrafter"/>
</dbReference>
<dbReference type="FunFam" id="3.30.1370.70:FF:000001">
    <property type="entry name" value="NifU-like protein 4, mitochondrial"/>
    <property type="match status" value="1"/>
</dbReference>
<dbReference type="GO" id="GO:0005506">
    <property type="term" value="F:iron ion binding"/>
    <property type="evidence" value="ECO:0007669"/>
    <property type="project" value="InterPro"/>
</dbReference>
<proteinExistence type="inferred from homology"/>
<dbReference type="SMART" id="SM00932">
    <property type="entry name" value="Nfu_N"/>
    <property type="match status" value="1"/>
</dbReference>
<gene>
    <name evidence="3" type="ORF">WICANDRAFT_24396</name>
</gene>
<dbReference type="SUPFAM" id="SSF117916">
    <property type="entry name" value="Fe-S cluster assembly (FSCA) domain-like"/>
    <property type="match status" value="1"/>
</dbReference>
<feature type="domain" description="Scaffold protein Nfu/NifU N-terminal" evidence="2">
    <location>
        <begin position="19"/>
        <end position="106"/>
    </location>
</feature>
<feature type="non-terminal residue" evidence="3">
    <location>
        <position position="209"/>
    </location>
</feature>
<dbReference type="InterPro" id="IPR034904">
    <property type="entry name" value="FSCA_dom_sf"/>
</dbReference>
<dbReference type="Gene3D" id="3.30.1370.70">
    <property type="entry name" value="Scaffold protein Nfu/NifU, N-terminal domain"/>
    <property type="match status" value="1"/>
</dbReference>
<dbReference type="GO" id="GO:0051536">
    <property type="term" value="F:iron-sulfur cluster binding"/>
    <property type="evidence" value="ECO:0007669"/>
    <property type="project" value="InterPro"/>
</dbReference>
<dbReference type="InterPro" id="IPR014824">
    <property type="entry name" value="Nfu/NifU_N"/>
</dbReference>
<dbReference type="Pfam" id="PF08712">
    <property type="entry name" value="Nfu_N"/>
    <property type="match status" value="1"/>
</dbReference>
<comment type="similarity">
    <text evidence="1">Belongs to the NifU family.</text>
</comment>
<dbReference type="GeneID" id="30198274"/>
<dbReference type="InterPro" id="IPR035433">
    <property type="entry name" value="NFU1-like"/>
</dbReference>
<dbReference type="Gene3D" id="3.30.300.130">
    <property type="entry name" value="Fe-S cluster assembly (FSCA)"/>
    <property type="match status" value="1"/>
</dbReference>
<sequence>PSILTSTTFRPNFIRSLFIQTEETPNEQALKFLPSTNIMPAGETLEYLSGREAFASPLARKLFAIEGIKTVMFGSNFITVEKKTNIQWMLIKPEIFSILTESLTSGEPIFDENMVLPKDAAFDEDDDDIVAMIKELIFTKIRPAIQEDGGDIEFVKFEEDSGTVVLRLRGACRSCDSSSVTLKNGIESMLKHYIEEVEEVRQVEEEEEE</sequence>
<keyword evidence="4" id="KW-1185">Reference proteome</keyword>
<evidence type="ECO:0000313" key="4">
    <source>
        <dbReference type="Proteomes" id="UP000094112"/>
    </source>
</evidence>
<dbReference type="EMBL" id="KV454208">
    <property type="protein sequence ID" value="ODQ62589.1"/>
    <property type="molecule type" value="Genomic_DNA"/>
</dbReference>
<dbReference type="InterPro" id="IPR001075">
    <property type="entry name" value="NIF_FeS_clus_asmbl_NifU_C"/>
</dbReference>
<dbReference type="Pfam" id="PF01106">
    <property type="entry name" value="NifU"/>
    <property type="match status" value="1"/>
</dbReference>
<evidence type="ECO:0000259" key="2">
    <source>
        <dbReference type="SMART" id="SM00932"/>
    </source>
</evidence>